<feature type="domain" description="SAC3/GANP/THP3 conserved" evidence="2">
    <location>
        <begin position="183"/>
        <end position="392"/>
    </location>
</feature>
<dbReference type="InterPro" id="IPR045107">
    <property type="entry name" value="SAC3/GANP/THP3"/>
</dbReference>
<dbReference type="InterPro" id="IPR005062">
    <property type="entry name" value="SAC3/GANP/THP3_conserved"/>
</dbReference>
<comment type="caution">
    <text evidence="3">The sequence shown here is derived from an EMBL/GenBank/DDBJ whole genome shotgun (WGS) entry which is preliminary data.</text>
</comment>
<gene>
    <name evidence="3" type="ORF">INT43_007370</name>
</gene>
<protein>
    <recommendedName>
        <fullName evidence="2">SAC3/GANP/THP3 conserved domain-containing protein</fullName>
    </recommendedName>
</protein>
<dbReference type="PANTHER" id="PTHR12436:SF4">
    <property type="entry name" value="LEUKOCYTE RECEPTOR CLUSTER MEMBER 8"/>
    <property type="match status" value="1"/>
</dbReference>
<dbReference type="Gene3D" id="1.25.40.990">
    <property type="match status" value="1"/>
</dbReference>
<dbReference type="GO" id="GO:0005634">
    <property type="term" value="C:nucleus"/>
    <property type="evidence" value="ECO:0007669"/>
    <property type="project" value="TreeGrafter"/>
</dbReference>
<organism evidence="3 4">
    <name type="scientific">Mortierella isabellina</name>
    <name type="common">Filamentous fungus</name>
    <name type="synonym">Umbelopsis isabellina</name>
    <dbReference type="NCBI Taxonomy" id="91625"/>
    <lineage>
        <taxon>Eukaryota</taxon>
        <taxon>Fungi</taxon>
        <taxon>Fungi incertae sedis</taxon>
        <taxon>Mucoromycota</taxon>
        <taxon>Mucoromycotina</taxon>
        <taxon>Umbelopsidomycetes</taxon>
        <taxon>Umbelopsidales</taxon>
        <taxon>Umbelopsidaceae</taxon>
        <taxon>Umbelopsis</taxon>
    </lineage>
</organism>
<evidence type="ECO:0000256" key="1">
    <source>
        <dbReference type="SAM" id="MobiDB-lite"/>
    </source>
</evidence>
<dbReference type="AlphaFoldDB" id="A0A8H7PYX3"/>
<dbReference type="Proteomes" id="UP000654370">
    <property type="component" value="Unassembled WGS sequence"/>
</dbReference>
<reference evidence="3" key="1">
    <citation type="submission" date="2020-12" db="EMBL/GenBank/DDBJ databases">
        <title>Metabolic potential, ecology and presence of endohyphal bacteria is reflected in genomic diversity of Mucoromycotina.</title>
        <authorList>
            <person name="Muszewska A."/>
            <person name="Okrasinska A."/>
            <person name="Steczkiewicz K."/>
            <person name="Drgas O."/>
            <person name="Orlowska M."/>
            <person name="Perlinska-Lenart U."/>
            <person name="Aleksandrzak-Piekarczyk T."/>
            <person name="Szatraj K."/>
            <person name="Zielenkiewicz U."/>
            <person name="Pilsyk S."/>
            <person name="Malc E."/>
            <person name="Mieczkowski P."/>
            <person name="Kruszewska J.S."/>
            <person name="Biernat P."/>
            <person name="Pawlowska J."/>
        </authorList>
    </citation>
    <scope>NUCLEOTIDE SEQUENCE</scope>
    <source>
        <strain evidence="3">WA0000067209</strain>
    </source>
</reference>
<feature type="compositionally biased region" description="Polar residues" evidence="1">
    <location>
        <begin position="132"/>
        <end position="144"/>
    </location>
</feature>
<feature type="region of interest" description="Disordered" evidence="1">
    <location>
        <begin position="126"/>
        <end position="165"/>
    </location>
</feature>
<accession>A0A8H7PYX3</accession>
<evidence type="ECO:0000313" key="3">
    <source>
        <dbReference type="EMBL" id="KAG2182440.1"/>
    </source>
</evidence>
<dbReference type="OrthoDB" id="199574at2759"/>
<dbReference type="EMBL" id="JAEPQZ010000004">
    <property type="protein sequence ID" value="KAG2182440.1"/>
    <property type="molecule type" value="Genomic_DNA"/>
</dbReference>
<evidence type="ECO:0000313" key="4">
    <source>
        <dbReference type="Proteomes" id="UP000654370"/>
    </source>
</evidence>
<name>A0A8H7PYX3_MORIS</name>
<sequence length="433" mass="49069">MSGFQPSYVAVGPKKAKRARIRLGQFETDELDDKSFPADLREYVKSVYQYCLPDKRKFVEAELKSTIQNAIEDASLYSTDWNEVPLPSGCTSKVNPKSTKSKSFNTPKVKNAGIFGIKETATELSKRESRQLRFQSSPKPNTPVSRPKPVKRTLGQGDDDDESNVGVIVGTSTALEKSYLRLTSAADPAMVRPVHILKKTLNLLKKKWRQEENYSYICDQFKSVRQDLTVQRIQNDFTVQVYEIHARIALEKGDLGEYNQCQTQLRELYKKGIPGRENEFIAYRLLYLLYAQNHADINALMRTLTPERKSDPAIAHALMVRSSMATGNYHRFFKLYLQAPNMGGYLMDKFMERERIIALRAICKAFRPMVETSYIIQELALGTQLALFEVLKGHKAFFPVNGGTHLDTKAAMPGLTESTNKYAKVDIKGPLSI</sequence>
<dbReference type="Pfam" id="PF03399">
    <property type="entry name" value="SAC3_GANP"/>
    <property type="match status" value="1"/>
</dbReference>
<evidence type="ECO:0000259" key="2">
    <source>
        <dbReference type="Pfam" id="PF03399"/>
    </source>
</evidence>
<proteinExistence type="predicted"/>
<keyword evidence="4" id="KW-1185">Reference proteome</keyword>
<dbReference type="PANTHER" id="PTHR12436">
    <property type="entry name" value="80 KDA MCM3-ASSOCIATED PROTEIN"/>
    <property type="match status" value="1"/>
</dbReference>